<dbReference type="GO" id="GO:0005524">
    <property type="term" value="F:ATP binding"/>
    <property type="evidence" value="ECO:0007669"/>
    <property type="project" value="UniProtKB-UniRule"/>
</dbReference>
<dbReference type="InterPro" id="IPR023214">
    <property type="entry name" value="HAD_sf"/>
</dbReference>
<dbReference type="PANTHER" id="PTHR48085:SF5">
    <property type="entry name" value="CADMIUM_ZINC-TRANSPORTING ATPASE HMA4-RELATED"/>
    <property type="match status" value="1"/>
</dbReference>
<feature type="transmembrane region" description="Helical" evidence="8">
    <location>
        <begin position="263"/>
        <end position="284"/>
    </location>
</feature>
<evidence type="ECO:0000256" key="4">
    <source>
        <dbReference type="ARBA" id="ARBA00022989"/>
    </source>
</evidence>
<dbReference type="PRINTS" id="PR00119">
    <property type="entry name" value="CATATPASE"/>
</dbReference>
<dbReference type="InterPro" id="IPR059000">
    <property type="entry name" value="ATPase_P-type_domA"/>
</dbReference>
<dbReference type="NCBIfam" id="TIGR01494">
    <property type="entry name" value="ATPase_P-type"/>
    <property type="match status" value="1"/>
</dbReference>
<keyword evidence="8" id="KW-0547">Nucleotide-binding</keyword>
<sequence length="620" mass="63970">MPRIPSLQELHKLIRPILVMLPAMGLILGFGMGIVGGGQWAGTIWAAATVPVLSALLIEIVASLRRGDVGLDIVAALSMAGALVFGEHLAAVVVALMYAGGQYLESFAERRANREMTALLARVPGTALRHRDGRLEEVPLDAVVPEDRLLVRQGDVVPVDGFVAAGMAVLDQSALTGESVPAQKKAGEPVMSGVTNVGDAFDLSATHSAAESTYAGIVRLIEAAQASKAPMTRLADRFAMAFLALTVVLAGGAWLWSGDPIRALAVLVVATPCPLILAVPVAIVSGVSRAAKAGVLVKGGKAMETLARVKALVIDKTGTLTHGQARIVEIRPVVGLSPEGLLQLAASLEQASKHVIARALVSEAQAMALDLLPPIAVAEVPGEGLEGIVDGRRVVVGGVRFLSQRVPNAARAVADGHYPVGSVVVAVAVDGEPAGLLILADPLRSEAARVIDSLRRLGIARITLASGDRRDVAEAVTVGLHLDAVHAELTPDRKIAIVQEEKRHGPVMMVGDGVNDAPALAAADLGVALGAKGAAASAEAADIVLLVDRLDKIPVAVQAARRSRRIALQSVYAGIGLSVVGMVVAGLGYLTPVQGALIQEAIDVAVILNALRALWGPEPS</sequence>
<comment type="similarity">
    <text evidence="2 8">Belongs to the cation transport ATPase (P-type) (TC 3.A.3) family. Type IB subfamily.</text>
</comment>
<evidence type="ECO:0000256" key="3">
    <source>
        <dbReference type="ARBA" id="ARBA00022692"/>
    </source>
</evidence>
<dbReference type="InterPro" id="IPR051014">
    <property type="entry name" value="Cation_Transport_ATPase_IB"/>
</dbReference>
<dbReference type="InterPro" id="IPR001757">
    <property type="entry name" value="P_typ_ATPase"/>
</dbReference>
<dbReference type="Gene3D" id="3.40.50.1000">
    <property type="entry name" value="HAD superfamily/HAD-like"/>
    <property type="match status" value="1"/>
</dbReference>
<evidence type="ECO:0000256" key="1">
    <source>
        <dbReference type="ARBA" id="ARBA00004370"/>
    </source>
</evidence>
<reference evidence="10 11" key="1">
    <citation type="submission" date="2020-08" db="EMBL/GenBank/DDBJ databases">
        <title>The Agave Microbiome: Exploring the role of microbial communities in plant adaptations to desert environments.</title>
        <authorList>
            <person name="Partida-Martinez L.P."/>
        </authorList>
    </citation>
    <scope>NUCLEOTIDE SEQUENCE [LARGE SCALE GENOMIC DNA]</scope>
    <source>
        <strain evidence="10 11">AT3.9</strain>
    </source>
</reference>
<dbReference type="InterPro" id="IPR023299">
    <property type="entry name" value="ATPase_P-typ_cyto_dom_N"/>
</dbReference>
<feature type="domain" description="P-type ATPase A" evidence="9">
    <location>
        <begin position="124"/>
        <end position="222"/>
    </location>
</feature>
<evidence type="ECO:0000256" key="2">
    <source>
        <dbReference type="ARBA" id="ARBA00006024"/>
    </source>
</evidence>
<dbReference type="PANTHER" id="PTHR48085">
    <property type="entry name" value="CADMIUM/ZINC-TRANSPORTING ATPASE HMA2-RELATED"/>
    <property type="match status" value="1"/>
</dbReference>
<dbReference type="Pfam" id="PF00702">
    <property type="entry name" value="Hydrolase"/>
    <property type="match status" value="1"/>
</dbReference>
<keyword evidence="8" id="KW-0067">ATP-binding</keyword>
<keyword evidence="8" id="KW-1003">Cell membrane</keyword>
<feature type="transmembrane region" description="Helical" evidence="8">
    <location>
        <begin position="42"/>
        <end position="61"/>
    </location>
</feature>
<feature type="transmembrane region" description="Helical" evidence="8">
    <location>
        <begin position="571"/>
        <end position="590"/>
    </location>
</feature>
<dbReference type="SUPFAM" id="SSF56784">
    <property type="entry name" value="HAD-like"/>
    <property type="match status" value="1"/>
</dbReference>
<feature type="transmembrane region" description="Helical" evidence="8">
    <location>
        <begin position="238"/>
        <end position="257"/>
    </location>
</feature>
<dbReference type="Proteomes" id="UP000532010">
    <property type="component" value="Unassembled WGS sequence"/>
</dbReference>
<dbReference type="GO" id="GO:0016463">
    <property type="term" value="F:P-type zinc transporter activity"/>
    <property type="evidence" value="ECO:0007669"/>
    <property type="project" value="UniProtKB-EC"/>
</dbReference>
<proteinExistence type="inferred from homology"/>
<evidence type="ECO:0000256" key="6">
    <source>
        <dbReference type="ARBA" id="ARBA00039097"/>
    </source>
</evidence>
<dbReference type="GO" id="GO:0005886">
    <property type="term" value="C:plasma membrane"/>
    <property type="evidence" value="ECO:0007669"/>
    <property type="project" value="UniProtKB-SubCell"/>
</dbReference>
<comment type="subcellular location">
    <subcellularLocation>
        <location evidence="8">Cell membrane</location>
    </subcellularLocation>
    <subcellularLocation>
        <location evidence="1">Membrane</location>
    </subcellularLocation>
</comment>
<evidence type="ECO:0000256" key="5">
    <source>
        <dbReference type="ARBA" id="ARBA00023136"/>
    </source>
</evidence>
<dbReference type="Gene3D" id="3.40.1110.10">
    <property type="entry name" value="Calcium-transporting ATPase, cytoplasmic domain N"/>
    <property type="match status" value="1"/>
</dbReference>
<feature type="transmembrane region" description="Helical" evidence="8">
    <location>
        <begin position="13"/>
        <end position="35"/>
    </location>
</feature>
<keyword evidence="4 8" id="KW-1133">Transmembrane helix</keyword>
<evidence type="ECO:0000256" key="7">
    <source>
        <dbReference type="ARBA" id="ARBA00047308"/>
    </source>
</evidence>
<keyword evidence="5 8" id="KW-0472">Membrane</keyword>
<dbReference type="GO" id="GO:0016887">
    <property type="term" value="F:ATP hydrolysis activity"/>
    <property type="evidence" value="ECO:0007669"/>
    <property type="project" value="InterPro"/>
</dbReference>
<keyword evidence="8" id="KW-0479">Metal-binding</keyword>
<feature type="transmembrane region" description="Helical" evidence="8">
    <location>
        <begin position="73"/>
        <end position="101"/>
    </location>
</feature>
<dbReference type="Pfam" id="PF00122">
    <property type="entry name" value="E1-E2_ATPase"/>
    <property type="match status" value="1"/>
</dbReference>
<keyword evidence="11" id="KW-1185">Reference proteome</keyword>
<keyword evidence="3 8" id="KW-0812">Transmembrane</keyword>
<comment type="catalytic activity">
    <reaction evidence="7">
        <text>Zn(2+)(in) + ATP + H2O = Zn(2+)(out) + ADP + phosphate + H(+)</text>
        <dbReference type="Rhea" id="RHEA:20621"/>
        <dbReference type="ChEBI" id="CHEBI:15377"/>
        <dbReference type="ChEBI" id="CHEBI:15378"/>
        <dbReference type="ChEBI" id="CHEBI:29105"/>
        <dbReference type="ChEBI" id="CHEBI:30616"/>
        <dbReference type="ChEBI" id="CHEBI:43474"/>
        <dbReference type="ChEBI" id="CHEBI:456216"/>
        <dbReference type="EC" id="7.2.2.12"/>
    </reaction>
</comment>
<dbReference type="EC" id="7.2.2.12" evidence="6"/>
<dbReference type="SUPFAM" id="SSF81665">
    <property type="entry name" value="Calcium ATPase, transmembrane domain M"/>
    <property type="match status" value="1"/>
</dbReference>
<evidence type="ECO:0000256" key="8">
    <source>
        <dbReference type="RuleBase" id="RU362081"/>
    </source>
</evidence>
<protein>
    <recommendedName>
        <fullName evidence="6">P-type Zn(2+) transporter</fullName>
        <ecNumber evidence="6">7.2.2.12</ecNumber>
    </recommendedName>
</protein>
<dbReference type="InterPro" id="IPR023298">
    <property type="entry name" value="ATPase_P-typ_TM_dom_sf"/>
</dbReference>
<evidence type="ECO:0000259" key="9">
    <source>
        <dbReference type="Pfam" id="PF00122"/>
    </source>
</evidence>
<accession>A0A7W4VM00</accession>
<evidence type="ECO:0000313" key="10">
    <source>
        <dbReference type="EMBL" id="MBB3019603.1"/>
    </source>
</evidence>
<dbReference type="EMBL" id="JACHWB010000003">
    <property type="protein sequence ID" value="MBB3019603.1"/>
    <property type="molecule type" value="Genomic_DNA"/>
</dbReference>
<dbReference type="Gene3D" id="2.70.150.10">
    <property type="entry name" value="Calcium-transporting ATPase, cytoplasmic transduction domain A"/>
    <property type="match status" value="1"/>
</dbReference>
<gene>
    <name evidence="10" type="ORF">FHR70_002668</name>
</gene>
<organism evidence="10 11">
    <name type="scientific">Microvirga lupini</name>
    <dbReference type="NCBI Taxonomy" id="420324"/>
    <lineage>
        <taxon>Bacteria</taxon>
        <taxon>Pseudomonadati</taxon>
        <taxon>Pseudomonadota</taxon>
        <taxon>Alphaproteobacteria</taxon>
        <taxon>Hyphomicrobiales</taxon>
        <taxon>Methylobacteriaceae</taxon>
        <taxon>Microvirga</taxon>
    </lineage>
</organism>
<dbReference type="GO" id="GO:0046872">
    <property type="term" value="F:metal ion binding"/>
    <property type="evidence" value="ECO:0007669"/>
    <property type="project" value="UniProtKB-KW"/>
</dbReference>
<dbReference type="NCBIfam" id="TIGR01525">
    <property type="entry name" value="ATPase-IB_hvy"/>
    <property type="match status" value="1"/>
</dbReference>
<dbReference type="InterPro" id="IPR027256">
    <property type="entry name" value="P-typ_ATPase_IB"/>
</dbReference>
<name>A0A7W4VM00_9HYPH</name>
<comment type="caution">
    <text evidence="10">The sequence shown here is derived from an EMBL/GenBank/DDBJ whole genome shotgun (WGS) entry which is preliminary data.</text>
</comment>
<dbReference type="InterPro" id="IPR018303">
    <property type="entry name" value="ATPase_P-typ_P_site"/>
</dbReference>
<dbReference type="GO" id="GO:0015086">
    <property type="term" value="F:cadmium ion transmembrane transporter activity"/>
    <property type="evidence" value="ECO:0007669"/>
    <property type="project" value="TreeGrafter"/>
</dbReference>
<dbReference type="SUPFAM" id="SSF81653">
    <property type="entry name" value="Calcium ATPase, transduction domain A"/>
    <property type="match status" value="1"/>
</dbReference>
<evidence type="ECO:0000313" key="11">
    <source>
        <dbReference type="Proteomes" id="UP000532010"/>
    </source>
</evidence>
<dbReference type="InterPro" id="IPR036412">
    <property type="entry name" value="HAD-like_sf"/>
</dbReference>
<dbReference type="PROSITE" id="PS00154">
    <property type="entry name" value="ATPASE_E1_E2"/>
    <property type="match status" value="1"/>
</dbReference>
<dbReference type="InterPro" id="IPR008250">
    <property type="entry name" value="ATPase_P-typ_transduc_dom_A_sf"/>
</dbReference>
<dbReference type="AlphaFoldDB" id="A0A7W4VM00"/>